<dbReference type="EMBL" id="CP007264">
    <property type="protein sequence ID" value="AHL22277.1"/>
    <property type="molecule type" value="Genomic_DNA"/>
</dbReference>
<dbReference type="Proteomes" id="UP000019434">
    <property type="component" value="Chromosome"/>
</dbReference>
<name>W8NT45_9EURY</name>
<dbReference type="GeneID" id="54817788"/>
<dbReference type="KEGG" id="tnu:BD01_0654"/>
<dbReference type="RefSeq" id="WP_042689906.1">
    <property type="nucleotide sequence ID" value="NZ_CP007264.1"/>
</dbReference>
<accession>W8NT45</accession>
<reference evidence="1 2" key="1">
    <citation type="submission" date="2014-02" db="EMBL/GenBank/DDBJ databases">
        <title>Genome Sequence of an Hyperthermophilic Archaeon, Thermococcus nautili 30-1, producing viral vesicles.</title>
        <authorList>
            <person name="Oberto J."/>
            <person name="Gaudin M."/>
            <person name="Cossu M."/>
            <person name="Gorlas A."/>
            <person name="Slesarev A."/>
            <person name="Marguet E."/>
            <person name="Forterre P."/>
        </authorList>
    </citation>
    <scope>NUCLEOTIDE SEQUENCE [LARGE SCALE GENOMIC DNA]</scope>
    <source>
        <strain evidence="1 2">30-1</strain>
    </source>
</reference>
<organism evidence="1 2">
    <name type="scientific">Thermococcus nautili</name>
    <dbReference type="NCBI Taxonomy" id="195522"/>
    <lineage>
        <taxon>Archaea</taxon>
        <taxon>Methanobacteriati</taxon>
        <taxon>Methanobacteriota</taxon>
        <taxon>Thermococci</taxon>
        <taxon>Thermococcales</taxon>
        <taxon>Thermococcaceae</taxon>
        <taxon>Thermococcus</taxon>
    </lineage>
</organism>
<evidence type="ECO:0000313" key="2">
    <source>
        <dbReference type="Proteomes" id="UP000019434"/>
    </source>
</evidence>
<evidence type="ECO:0000313" key="1">
    <source>
        <dbReference type="EMBL" id="AHL22277.1"/>
    </source>
</evidence>
<keyword evidence="2" id="KW-1185">Reference proteome</keyword>
<dbReference type="STRING" id="195522.BD01_0654"/>
<protein>
    <submittedName>
        <fullName evidence="1">Uncharacterized protein</fullName>
    </submittedName>
</protein>
<dbReference type="AlphaFoldDB" id="W8NT45"/>
<sequence>MEEVILRVRLPKGINEDTRRAIERELELEALRIYLELKSKKKREKRSIEEYMGVFGQASPEELDAYALEAEGFEDVH</sequence>
<dbReference type="HOGENOM" id="CLU_2629911_0_0_2"/>
<proteinExistence type="predicted"/>
<gene>
    <name evidence="1" type="ORF">BD01_0654</name>
</gene>
<dbReference type="OrthoDB" id="102428at2157"/>